<dbReference type="Proteomes" id="UP000309038">
    <property type="component" value="Unassembled WGS sequence"/>
</dbReference>
<dbReference type="EMBL" id="SGPJ01000110">
    <property type="protein sequence ID" value="THG98623.1"/>
    <property type="molecule type" value="Genomic_DNA"/>
</dbReference>
<dbReference type="AlphaFoldDB" id="A0A4S4KK59"/>
<protein>
    <recommendedName>
        <fullName evidence="3">F-box domain-containing protein</fullName>
    </recommendedName>
</protein>
<accession>A0A4S4KK59</accession>
<name>A0A4S4KK59_9APHY</name>
<reference evidence="1 2" key="1">
    <citation type="submission" date="2019-02" db="EMBL/GenBank/DDBJ databases">
        <title>Genome sequencing of the rare red list fungi Phlebia centrifuga.</title>
        <authorList>
            <person name="Buettner E."/>
            <person name="Kellner H."/>
        </authorList>
    </citation>
    <scope>NUCLEOTIDE SEQUENCE [LARGE SCALE GENOMIC DNA]</scope>
    <source>
        <strain evidence="1 2">DSM 108282</strain>
    </source>
</reference>
<evidence type="ECO:0008006" key="3">
    <source>
        <dbReference type="Google" id="ProtNLM"/>
    </source>
</evidence>
<keyword evidence="2" id="KW-1185">Reference proteome</keyword>
<comment type="caution">
    <text evidence="1">The sequence shown here is derived from an EMBL/GenBank/DDBJ whole genome shotgun (WGS) entry which is preliminary data.</text>
</comment>
<gene>
    <name evidence="1" type="ORF">EW026_g3577</name>
</gene>
<proteinExistence type="predicted"/>
<evidence type="ECO:0000313" key="1">
    <source>
        <dbReference type="EMBL" id="THG98623.1"/>
    </source>
</evidence>
<evidence type="ECO:0000313" key="2">
    <source>
        <dbReference type="Proteomes" id="UP000309038"/>
    </source>
</evidence>
<sequence>MSLLVRQKEYTSAAFPAELFDETLDHLWDDPKSLKACSLACRAWVPTTRLHLFRTVLLTSLSSTARFSALLDSTPDIAWHVRKLSITAQYSRDVDHDNNEHNAEGMRTIEDDGWVNTGVGVARRLGETGRVDTLALSRMRWSHLESRTKEAFKGLFKNVRALFLFEIRFRTSGDVLEFLDAFPDLDELYFHAVSWDHDSNTPLVPTPPATNNASDWLSMQPRFGQKDKMHLTYLFLDPRSSPTLVTEWLLSHPLEKKLRTIQLCWREMDGTKALGDLLQVSGSSLERLQIEFPSGIPEEAVLHNHLSLAHNTSLRSLSFGGLDVSAASSRAFLSTHLFPWVTQMLADLRSPLLHEITFELETPNVSGLRTLDWVSIDQELSRREFVGLTVRFYVDCNEGGRGDDVEQEVRKEIEERLKGFKERGVLRVNCI</sequence>
<organism evidence="1 2">
    <name type="scientific">Hermanssonia centrifuga</name>
    <dbReference type="NCBI Taxonomy" id="98765"/>
    <lineage>
        <taxon>Eukaryota</taxon>
        <taxon>Fungi</taxon>
        <taxon>Dikarya</taxon>
        <taxon>Basidiomycota</taxon>
        <taxon>Agaricomycotina</taxon>
        <taxon>Agaricomycetes</taxon>
        <taxon>Polyporales</taxon>
        <taxon>Meruliaceae</taxon>
        <taxon>Hermanssonia</taxon>
    </lineage>
</organism>